<dbReference type="EMBL" id="JAVRHZ010000006">
    <property type="protein sequence ID" value="MDT0556482.1"/>
    <property type="molecule type" value="Genomic_DNA"/>
</dbReference>
<dbReference type="InterPro" id="IPR029057">
    <property type="entry name" value="PRTase-like"/>
</dbReference>
<evidence type="ECO:0000259" key="2">
    <source>
        <dbReference type="Pfam" id="PF00156"/>
    </source>
</evidence>
<evidence type="ECO:0000256" key="1">
    <source>
        <dbReference type="ARBA" id="ARBA00008007"/>
    </source>
</evidence>
<comment type="similarity">
    <text evidence="1">Belongs to the ComF/GntX family.</text>
</comment>
<name>A0ABU2YEP1_9FLAO</name>
<dbReference type="Proteomes" id="UP001254488">
    <property type="component" value="Unassembled WGS sequence"/>
</dbReference>
<dbReference type="InterPro" id="IPR000836">
    <property type="entry name" value="PRTase_dom"/>
</dbReference>
<dbReference type="InterPro" id="IPR051910">
    <property type="entry name" value="ComF/GntX_DNA_util-trans"/>
</dbReference>
<keyword evidence="4" id="KW-1185">Reference proteome</keyword>
<keyword evidence="3" id="KW-0808">Transferase</keyword>
<organism evidence="3 4">
    <name type="scientific">Patiriisocius hiemis</name>
    <dbReference type="NCBI Taxonomy" id="3075604"/>
    <lineage>
        <taxon>Bacteria</taxon>
        <taxon>Pseudomonadati</taxon>
        <taxon>Bacteroidota</taxon>
        <taxon>Flavobacteriia</taxon>
        <taxon>Flavobacteriales</taxon>
        <taxon>Flavobacteriaceae</taxon>
        <taxon>Patiriisocius</taxon>
    </lineage>
</organism>
<dbReference type="GO" id="GO:0016757">
    <property type="term" value="F:glycosyltransferase activity"/>
    <property type="evidence" value="ECO:0007669"/>
    <property type="project" value="UniProtKB-KW"/>
</dbReference>
<dbReference type="SUPFAM" id="SSF53271">
    <property type="entry name" value="PRTase-like"/>
    <property type="match status" value="1"/>
</dbReference>
<gene>
    <name evidence="3" type="ORF">RM538_10730</name>
</gene>
<keyword evidence="3" id="KW-0328">Glycosyltransferase</keyword>
<reference evidence="3 4" key="1">
    <citation type="submission" date="2023-09" db="EMBL/GenBank/DDBJ databases">
        <authorList>
            <person name="Rey-Velasco X."/>
        </authorList>
    </citation>
    <scope>NUCLEOTIDE SEQUENCE [LARGE SCALE GENOMIC DNA]</scope>
    <source>
        <strain evidence="3 4">W242</strain>
    </source>
</reference>
<dbReference type="Pfam" id="PF00156">
    <property type="entry name" value="Pribosyltran"/>
    <property type="match status" value="1"/>
</dbReference>
<protein>
    <submittedName>
        <fullName evidence="3">Phosphoribosyltransferase family protein</fullName>
    </submittedName>
</protein>
<dbReference type="CDD" id="cd06223">
    <property type="entry name" value="PRTases_typeI"/>
    <property type="match status" value="1"/>
</dbReference>
<dbReference type="Gene3D" id="3.40.50.2020">
    <property type="match status" value="1"/>
</dbReference>
<proteinExistence type="inferred from homology"/>
<dbReference type="RefSeq" id="WP_311333434.1">
    <property type="nucleotide sequence ID" value="NZ_JAVRHZ010000006.1"/>
</dbReference>
<comment type="caution">
    <text evidence="3">The sequence shown here is derived from an EMBL/GenBank/DDBJ whole genome shotgun (WGS) entry which is preliminary data.</text>
</comment>
<evidence type="ECO:0000313" key="4">
    <source>
        <dbReference type="Proteomes" id="UP001254488"/>
    </source>
</evidence>
<accession>A0ABU2YEP1</accession>
<dbReference type="PANTHER" id="PTHR47505">
    <property type="entry name" value="DNA UTILIZATION PROTEIN YHGH"/>
    <property type="match status" value="1"/>
</dbReference>
<sequence length="220" mass="24978">MLNLFFPKLCNGCKNRLLENEQILCISCRHELPLACFHKNNDPTLSNIFYGRFPLKAATALLFFQKKGITQEILHNLKYRNQQKISAFFGIWLGEELKNIYPYTTVDMVIPVPLHKKRLKERGYNQVEGFGKELASALQVPYMDTILVKESKTSSQVFKQRLKRFESEAVFALKNSSAIKDKHILLVDDIVTTGATLENCALQLLKVEGVTISIATIAIA</sequence>
<feature type="domain" description="Phosphoribosyltransferase" evidence="2">
    <location>
        <begin position="130"/>
        <end position="217"/>
    </location>
</feature>
<evidence type="ECO:0000313" key="3">
    <source>
        <dbReference type="EMBL" id="MDT0556482.1"/>
    </source>
</evidence>
<dbReference type="PANTHER" id="PTHR47505:SF1">
    <property type="entry name" value="DNA UTILIZATION PROTEIN YHGH"/>
    <property type="match status" value="1"/>
</dbReference>